<name>A0A2U4A9K8_TURTR</name>
<dbReference type="GO" id="GO:0003676">
    <property type="term" value="F:nucleic acid binding"/>
    <property type="evidence" value="ECO:0007669"/>
    <property type="project" value="InterPro"/>
</dbReference>
<keyword evidence="9" id="KW-1185">Reference proteome</keyword>
<dbReference type="PROSITE" id="PS50879">
    <property type="entry name" value="RNASE_H_1"/>
    <property type="match status" value="1"/>
</dbReference>
<keyword evidence="5" id="KW-0378">Hydrolase</keyword>
<dbReference type="PANTHER" id="PTHR41694">
    <property type="entry name" value="ENDOGENOUS RETROVIRUS GROUP K MEMBER POL PROTEIN"/>
    <property type="match status" value="1"/>
</dbReference>
<dbReference type="InterPro" id="IPR036397">
    <property type="entry name" value="RNaseH_sf"/>
</dbReference>
<dbReference type="GO" id="GO:0003964">
    <property type="term" value="F:RNA-directed DNA polymerase activity"/>
    <property type="evidence" value="ECO:0007669"/>
    <property type="project" value="UniProtKB-KW"/>
</dbReference>
<evidence type="ECO:0000256" key="3">
    <source>
        <dbReference type="ARBA" id="ARBA00022722"/>
    </source>
</evidence>
<dbReference type="SUPFAM" id="SSF53098">
    <property type="entry name" value="Ribonuclease H-like"/>
    <property type="match status" value="1"/>
</dbReference>
<proteinExistence type="predicted"/>
<keyword evidence="4" id="KW-0255">Endonuclease</keyword>
<dbReference type="PANTHER" id="PTHR41694:SF5">
    <property type="entry name" value="RIBONUCLEASE H"/>
    <property type="match status" value="1"/>
</dbReference>
<dbReference type="AlphaFoldDB" id="A0A2U4A9K8"/>
<evidence type="ECO:0000313" key="9">
    <source>
        <dbReference type="Proteomes" id="UP000245320"/>
    </source>
</evidence>
<evidence type="ECO:0000256" key="1">
    <source>
        <dbReference type="ARBA" id="ARBA00022679"/>
    </source>
</evidence>
<evidence type="ECO:0000256" key="5">
    <source>
        <dbReference type="ARBA" id="ARBA00022801"/>
    </source>
</evidence>
<dbReference type="GO" id="GO:0004523">
    <property type="term" value="F:RNA-DNA hybrid ribonuclease activity"/>
    <property type="evidence" value="ECO:0007669"/>
    <property type="project" value="InterPro"/>
</dbReference>
<evidence type="ECO:0000256" key="7">
    <source>
        <dbReference type="SAM" id="MobiDB-lite"/>
    </source>
</evidence>
<keyword evidence="3" id="KW-0540">Nuclease</keyword>
<feature type="domain" description="RNase H type-1" evidence="8">
    <location>
        <begin position="2"/>
        <end position="149"/>
    </location>
</feature>
<dbReference type="InterPro" id="IPR012337">
    <property type="entry name" value="RNaseH-like_sf"/>
</dbReference>
<sequence>MENPDFILFTDSSYLRGPHGTYQPGYAVIPPMSILENGPLHNTYSAQQAELIALTRACQLAKEKSTNIYTDSRYAFGVTHDFGMLWKQRGFLTSSGQRIESGRQVAELLDAILLPCALAIIKISGHSKADTTEAKGNSLADQAAKDSSSAKNKTVN</sequence>
<evidence type="ECO:0000256" key="6">
    <source>
        <dbReference type="ARBA" id="ARBA00022918"/>
    </source>
</evidence>
<feature type="region of interest" description="Disordered" evidence="7">
    <location>
        <begin position="131"/>
        <end position="156"/>
    </location>
</feature>
<dbReference type="InParanoid" id="A0A2U4A9K8"/>
<evidence type="ECO:0000256" key="4">
    <source>
        <dbReference type="ARBA" id="ARBA00022759"/>
    </source>
</evidence>
<evidence type="ECO:0000313" key="10">
    <source>
        <dbReference type="RefSeq" id="XP_019777697.1"/>
    </source>
</evidence>
<dbReference type="RefSeq" id="XP_019777697.1">
    <property type="nucleotide sequence ID" value="XM_019922138.1"/>
</dbReference>
<protein>
    <submittedName>
        <fullName evidence="10">Ribonuclease H-like</fullName>
    </submittedName>
</protein>
<dbReference type="OrthoDB" id="9908810at2759"/>
<feature type="compositionally biased region" description="Low complexity" evidence="7">
    <location>
        <begin position="138"/>
        <end position="156"/>
    </location>
</feature>
<dbReference type="Proteomes" id="UP000245320">
    <property type="component" value="Chromosome 4"/>
</dbReference>
<dbReference type="Pfam" id="PF00075">
    <property type="entry name" value="RNase_H"/>
    <property type="match status" value="1"/>
</dbReference>
<organism evidence="9 10">
    <name type="scientific">Tursiops truncatus</name>
    <name type="common">Atlantic bottle-nosed dolphin</name>
    <name type="synonym">Delphinus truncatus</name>
    <dbReference type="NCBI Taxonomy" id="9739"/>
    <lineage>
        <taxon>Eukaryota</taxon>
        <taxon>Metazoa</taxon>
        <taxon>Chordata</taxon>
        <taxon>Craniata</taxon>
        <taxon>Vertebrata</taxon>
        <taxon>Euteleostomi</taxon>
        <taxon>Mammalia</taxon>
        <taxon>Eutheria</taxon>
        <taxon>Laurasiatheria</taxon>
        <taxon>Artiodactyla</taxon>
        <taxon>Whippomorpha</taxon>
        <taxon>Cetacea</taxon>
        <taxon>Odontoceti</taxon>
        <taxon>Delphinidae</taxon>
        <taxon>Tursiops</taxon>
    </lineage>
</organism>
<accession>A0A2U4A9K8</accession>
<dbReference type="InterPro" id="IPR002156">
    <property type="entry name" value="RNaseH_domain"/>
</dbReference>
<keyword evidence="2" id="KW-0548">Nucleotidyltransferase</keyword>
<dbReference type="Gene3D" id="3.30.420.10">
    <property type="entry name" value="Ribonuclease H-like superfamily/Ribonuclease H"/>
    <property type="match status" value="1"/>
</dbReference>
<reference evidence="10" key="1">
    <citation type="submission" date="2025-08" db="UniProtKB">
        <authorList>
            <consortium name="RefSeq"/>
        </authorList>
    </citation>
    <scope>IDENTIFICATION</scope>
    <source>
        <tissue evidence="10">Spleen</tissue>
    </source>
</reference>
<evidence type="ECO:0000256" key="2">
    <source>
        <dbReference type="ARBA" id="ARBA00022695"/>
    </source>
</evidence>
<keyword evidence="6" id="KW-0695">RNA-directed DNA polymerase</keyword>
<gene>
    <name evidence="10" type="primary">LOC109547776</name>
</gene>
<keyword evidence="1" id="KW-0808">Transferase</keyword>
<evidence type="ECO:0000259" key="8">
    <source>
        <dbReference type="PROSITE" id="PS50879"/>
    </source>
</evidence>